<dbReference type="SMART" id="SM00175">
    <property type="entry name" value="RAB"/>
    <property type="match status" value="1"/>
</dbReference>
<evidence type="ECO:0000256" key="3">
    <source>
        <dbReference type="SAM" id="MobiDB-lite"/>
    </source>
</evidence>
<dbReference type="InterPro" id="IPR005225">
    <property type="entry name" value="Small_GTP-bd"/>
</dbReference>
<evidence type="ECO:0000256" key="2">
    <source>
        <dbReference type="ARBA" id="ARBA00023134"/>
    </source>
</evidence>
<name>A0A9N9WAY9_9HYPO</name>
<keyword evidence="2" id="KW-0342">GTP-binding</keyword>
<comment type="caution">
    <text evidence="4">The sequence shown here is derived from an EMBL/GenBank/DDBJ whole genome shotgun (WGS) entry which is preliminary data.</text>
</comment>
<dbReference type="SUPFAM" id="SSF52540">
    <property type="entry name" value="P-loop containing nucleoside triphosphate hydrolases"/>
    <property type="match status" value="1"/>
</dbReference>
<dbReference type="Gene3D" id="3.40.50.300">
    <property type="entry name" value="P-loop containing nucleotide triphosphate hydrolases"/>
    <property type="match status" value="1"/>
</dbReference>
<dbReference type="SMART" id="SM00174">
    <property type="entry name" value="RHO"/>
    <property type="match status" value="1"/>
</dbReference>
<organism evidence="4 5">
    <name type="scientific">Clonostachys solani</name>
    <dbReference type="NCBI Taxonomy" id="160281"/>
    <lineage>
        <taxon>Eukaryota</taxon>
        <taxon>Fungi</taxon>
        <taxon>Dikarya</taxon>
        <taxon>Ascomycota</taxon>
        <taxon>Pezizomycotina</taxon>
        <taxon>Sordariomycetes</taxon>
        <taxon>Hypocreomycetidae</taxon>
        <taxon>Hypocreales</taxon>
        <taxon>Bionectriaceae</taxon>
        <taxon>Clonostachys</taxon>
    </lineage>
</organism>
<keyword evidence="5" id="KW-1185">Reference proteome</keyword>
<dbReference type="InterPro" id="IPR027417">
    <property type="entry name" value="P-loop_NTPase"/>
</dbReference>
<dbReference type="SMART" id="SM00173">
    <property type="entry name" value="RAS"/>
    <property type="match status" value="1"/>
</dbReference>
<dbReference type="PANTHER" id="PTHR24070">
    <property type="entry name" value="RAS, DI-RAS, AND RHEB FAMILY MEMBERS OF SMALL GTPASE SUPERFAMILY"/>
    <property type="match status" value="1"/>
</dbReference>
<evidence type="ECO:0000313" key="4">
    <source>
        <dbReference type="EMBL" id="CAH0045211.1"/>
    </source>
</evidence>
<dbReference type="PROSITE" id="PS51419">
    <property type="entry name" value="RAB"/>
    <property type="match status" value="1"/>
</dbReference>
<dbReference type="PROSITE" id="PS51420">
    <property type="entry name" value="RHO"/>
    <property type="match status" value="1"/>
</dbReference>
<dbReference type="GO" id="GO:0007165">
    <property type="term" value="P:signal transduction"/>
    <property type="evidence" value="ECO:0007669"/>
    <property type="project" value="InterPro"/>
</dbReference>
<dbReference type="InterPro" id="IPR001806">
    <property type="entry name" value="Small_GTPase"/>
</dbReference>
<dbReference type="NCBIfam" id="TIGR00231">
    <property type="entry name" value="small_GTP"/>
    <property type="match status" value="1"/>
</dbReference>
<evidence type="ECO:0000313" key="5">
    <source>
        <dbReference type="Proteomes" id="UP000775872"/>
    </source>
</evidence>
<dbReference type="PRINTS" id="PR00449">
    <property type="entry name" value="RASTRNSFRMNG"/>
</dbReference>
<dbReference type="Pfam" id="PF00071">
    <property type="entry name" value="Ras"/>
    <property type="match status" value="1"/>
</dbReference>
<dbReference type="EMBL" id="CABFOC020000011">
    <property type="protein sequence ID" value="CAH0045211.1"/>
    <property type="molecule type" value="Genomic_DNA"/>
</dbReference>
<proteinExistence type="predicted"/>
<protein>
    <submittedName>
        <fullName evidence="4">Uncharacterized protein</fullName>
    </submittedName>
</protein>
<accession>A0A9N9WAY9</accession>
<dbReference type="GO" id="GO:0016020">
    <property type="term" value="C:membrane"/>
    <property type="evidence" value="ECO:0007669"/>
    <property type="project" value="InterPro"/>
</dbReference>
<dbReference type="AlphaFoldDB" id="A0A9N9WAY9"/>
<keyword evidence="1" id="KW-0547">Nucleotide-binding</keyword>
<dbReference type="PROSITE" id="PS51421">
    <property type="entry name" value="RAS"/>
    <property type="match status" value="1"/>
</dbReference>
<dbReference type="GO" id="GO:0003924">
    <property type="term" value="F:GTPase activity"/>
    <property type="evidence" value="ECO:0007669"/>
    <property type="project" value="InterPro"/>
</dbReference>
<dbReference type="Proteomes" id="UP000775872">
    <property type="component" value="Unassembled WGS sequence"/>
</dbReference>
<evidence type="ECO:0000256" key="1">
    <source>
        <dbReference type="ARBA" id="ARBA00022741"/>
    </source>
</evidence>
<sequence length="220" mass="24757">MLSINQPRKLSTHKAVILGDGGVGKTSITTQFVRQYFVETYDPTDDDNYRKQIEVDGEPCLVEVLEVASSAEYEALRSLWTREGEVFMIVFSLSSRSSFTRAKNYYQQIQDVKKTTVPLILVGNKCDRAPELHEVSPQEGESLAREFGCTFMMTSAKCNKNIDEAFAHLIRLNVKQREEQRAKETAAAITSEPQGNEVEKKGWKKRLSSLLTSLGKGNRG</sequence>
<reference evidence="5" key="1">
    <citation type="submission" date="2019-06" db="EMBL/GenBank/DDBJ databases">
        <authorList>
            <person name="Broberg M."/>
        </authorList>
    </citation>
    <scope>NUCLEOTIDE SEQUENCE [LARGE SCALE GENOMIC DNA]</scope>
</reference>
<reference evidence="4 5" key="2">
    <citation type="submission" date="2021-10" db="EMBL/GenBank/DDBJ databases">
        <authorList>
            <person name="Piombo E."/>
        </authorList>
    </citation>
    <scope>NUCLEOTIDE SEQUENCE [LARGE SCALE GENOMIC DNA]</scope>
</reference>
<feature type="region of interest" description="Disordered" evidence="3">
    <location>
        <begin position="183"/>
        <end position="202"/>
    </location>
</feature>
<dbReference type="GO" id="GO:0005525">
    <property type="term" value="F:GTP binding"/>
    <property type="evidence" value="ECO:0007669"/>
    <property type="project" value="UniProtKB-KW"/>
</dbReference>
<dbReference type="OrthoDB" id="5976022at2759"/>
<dbReference type="InterPro" id="IPR020849">
    <property type="entry name" value="Small_GTPase_Ras-type"/>
</dbReference>
<gene>
    <name evidence="4" type="ORF">CSOL1703_00010957</name>
</gene>
<dbReference type="FunFam" id="3.40.50.300:FF:001423">
    <property type="entry name" value="Ras family GTPase"/>
    <property type="match status" value="1"/>
</dbReference>